<dbReference type="GO" id="GO:0030870">
    <property type="term" value="C:Mre11 complex"/>
    <property type="evidence" value="ECO:0007669"/>
    <property type="project" value="TreeGrafter"/>
</dbReference>
<dbReference type="InterPro" id="IPR007281">
    <property type="entry name" value="Mre11_DNA-bd"/>
</dbReference>
<dbReference type="Pfam" id="PF04152">
    <property type="entry name" value="Mre11_DNA_bind"/>
    <property type="match status" value="1"/>
</dbReference>
<keyword evidence="13" id="KW-0539">Nucleus</keyword>
<evidence type="ECO:0000256" key="4">
    <source>
        <dbReference type="ARBA" id="ARBA00009028"/>
    </source>
</evidence>
<dbReference type="InterPro" id="IPR029052">
    <property type="entry name" value="Metallo-depent_PP-like"/>
</dbReference>
<feature type="chain" id="PRO_5042226095" evidence="16">
    <location>
        <begin position="17"/>
        <end position="723"/>
    </location>
</feature>
<evidence type="ECO:0000256" key="10">
    <source>
        <dbReference type="ARBA" id="ARBA00022839"/>
    </source>
</evidence>
<reference evidence="18" key="1">
    <citation type="submission" date="2023-03" db="EMBL/GenBank/DDBJ databases">
        <title>Mating type loci evolution in Malassezia.</title>
        <authorList>
            <person name="Coelho M.A."/>
        </authorList>
    </citation>
    <scope>NUCLEOTIDE SEQUENCE</scope>
    <source>
        <strain evidence="18">CBS 12830</strain>
    </source>
</reference>
<evidence type="ECO:0000256" key="5">
    <source>
        <dbReference type="ARBA" id="ARBA00022454"/>
    </source>
</evidence>
<comment type="subcellular location">
    <subcellularLocation>
        <location evidence="3">Chromosome</location>
    </subcellularLocation>
    <subcellularLocation>
        <location evidence="2">Nucleus</location>
    </subcellularLocation>
</comment>
<name>A0AAF0EBA3_9BASI</name>
<dbReference type="GO" id="GO:0042138">
    <property type="term" value="P:meiotic DNA double-strand break formation"/>
    <property type="evidence" value="ECO:0007669"/>
    <property type="project" value="TreeGrafter"/>
</dbReference>
<evidence type="ECO:0000256" key="15">
    <source>
        <dbReference type="SAM" id="MobiDB-lite"/>
    </source>
</evidence>
<evidence type="ECO:0000259" key="17">
    <source>
        <dbReference type="SMART" id="SM01347"/>
    </source>
</evidence>
<gene>
    <name evidence="18" type="primary">MRE11</name>
    <name evidence="18" type="ORF">MEQU1_000548</name>
</gene>
<dbReference type="Gene3D" id="3.60.21.10">
    <property type="match status" value="1"/>
</dbReference>
<feature type="signal peptide" evidence="16">
    <location>
        <begin position="1"/>
        <end position="16"/>
    </location>
</feature>
<dbReference type="GO" id="GO:0035861">
    <property type="term" value="C:site of double-strand break"/>
    <property type="evidence" value="ECO:0007669"/>
    <property type="project" value="TreeGrafter"/>
</dbReference>
<evidence type="ECO:0000313" key="19">
    <source>
        <dbReference type="Proteomes" id="UP001214415"/>
    </source>
</evidence>
<feature type="domain" description="Mre11 DNA-binding" evidence="17">
    <location>
        <begin position="410"/>
        <end position="578"/>
    </location>
</feature>
<evidence type="ECO:0000256" key="8">
    <source>
        <dbReference type="ARBA" id="ARBA00022763"/>
    </source>
</evidence>
<evidence type="ECO:0000256" key="16">
    <source>
        <dbReference type="SAM" id="SignalP"/>
    </source>
</evidence>
<evidence type="ECO:0000256" key="2">
    <source>
        <dbReference type="ARBA" id="ARBA00004123"/>
    </source>
</evidence>
<dbReference type="Pfam" id="PF00149">
    <property type="entry name" value="Metallophos"/>
    <property type="match status" value="1"/>
</dbReference>
<dbReference type="Proteomes" id="UP001214415">
    <property type="component" value="Chromosome 1"/>
</dbReference>
<protein>
    <submittedName>
        <fullName evidence="18">Meiotic recombination</fullName>
    </submittedName>
</protein>
<keyword evidence="7" id="KW-0255">Endonuclease</keyword>
<keyword evidence="16" id="KW-0732">Signal</keyword>
<proteinExistence type="inferred from homology"/>
<keyword evidence="6" id="KW-0540">Nuclease</keyword>
<evidence type="ECO:0000313" key="18">
    <source>
        <dbReference type="EMBL" id="WFD21889.1"/>
    </source>
</evidence>
<evidence type="ECO:0000256" key="6">
    <source>
        <dbReference type="ARBA" id="ARBA00022722"/>
    </source>
</evidence>
<dbReference type="GO" id="GO:0097552">
    <property type="term" value="P:mitochondrial double-strand break repair via homologous recombination"/>
    <property type="evidence" value="ECO:0007669"/>
    <property type="project" value="TreeGrafter"/>
</dbReference>
<dbReference type="AlphaFoldDB" id="A0AAF0EBA3"/>
<evidence type="ECO:0000256" key="12">
    <source>
        <dbReference type="ARBA" id="ARBA00023211"/>
    </source>
</evidence>
<accession>A0AAF0EBA3</accession>
<dbReference type="GO" id="GO:0000014">
    <property type="term" value="F:single-stranded DNA endodeoxyribonuclease activity"/>
    <property type="evidence" value="ECO:0007669"/>
    <property type="project" value="TreeGrafter"/>
</dbReference>
<dbReference type="CDD" id="cd00840">
    <property type="entry name" value="MPP_Mre11_N"/>
    <property type="match status" value="1"/>
</dbReference>
<comment type="cofactor">
    <cofactor evidence="1">
        <name>Mn(2+)</name>
        <dbReference type="ChEBI" id="CHEBI:29035"/>
    </cofactor>
</comment>
<evidence type="ECO:0000256" key="11">
    <source>
        <dbReference type="ARBA" id="ARBA00023204"/>
    </source>
</evidence>
<sequence length="723" mass="80119">MRGLVWLSVAGAAVSAATLPASQQVAFQAPPTSQPMDIVDMMAYEAQQKNIPLNAALEPVEPQQNFRGSWTWTPCDFADAAVSVYSIEVSPDPPIKGQNVTIRGVGDAHTEITVIYADTSLGYMERDPVRGHDSLDTFEEILQLARAHGVDFVLLGGDLFHENKPSRPTLFRTMSLLRQYTMGDEPMSLELLSDPYDDVRKGQTFPMVNCEDMALNVCMPVFSIHGNHDDPQGMGDDGTLSALDVLAAAGLLNYFGRLSLPSSSSRKRRAPTSPDELIGVKPVLLQKGQTRIALYGMGYIKDERMSHELREKHICMYRPAEATDSWFNLLVLHQNRSPHTPKACVPESALDDSLHLVVWGHEHEQRIVPESVAEKSYKISQPGSTIATSLSPGETTTKSVALVEVTGQSYHLQPIPLRTVRPFLYKTLSLPAEAASAMIDPSDRVAVTKLLRNKIEDMLEEAERQWHASARAVERPLPLVRLRVSYDTQIPLGNLARFGQSFVGRVANPKDVLQLHLLRDRRRSAPGTRSSIVPLDSRMAPAEKLERMDLASLVMEHVRLQQFDLLHPQGLQTSMLGFVEKDERESIADFLDKTVARVEQQLSSQHMQESQLQTALERISAQLGTASTTELPVRPAELPSSQDSMEPDPAVRSSLNEQAPCTHVRPERRTLRPRLDDVSWPDAVEAEPAPPTDTVPVHSTPASRGAAERGASRRTRRRLPDGF</sequence>
<evidence type="ECO:0000256" key="1">
    <source>
        <dbReference type="ARBA" id="ARBA00001936"/>
    </source>
</evidence>
<keyword evidence="11" id="KW-0234">DNA repair</keyword>
<feature type="region of interest" description="Disordered" evidence="15">
    <location>
        <begin position="626"/>
        <end position="723"/>
    </location>
</feature>
<dbReference type="GO" id="GO:0031573">
    <property type="term" value="P:mitotic intra-S DNA damage checkpoint signaling"/>
    <property type="evidence" value="ECO:0007669"/>
    <property type="project" value="TreeGrafter"/>
</dbReference>
<keyword evidence="8" id="KW-0227">DNA damage</keyword>
<keyword evidence="14" id="KW-0469">Meiosis</keyword>
<keyword evidence="9" id="KW-0378">Hydrolase</keyword>
<feature type="compositionally biased region" description="Basic and acidic residues" evidence="15">
    <location>
        <begin position="664"/>
        <end position="677"/>
    </location>
</feature>
<dbReference type="FunFam" id="3.60.21.10:FF:000011">
    <property type="entry name" value="Double-strand break repair protein"/>
    <property type="match status" value="1"/>
</dbReference>
<dbReference type="EMBL" id="CP119900">
    <property type="protein sequence ID" value="WFD21889.1"/>
    <property type="molecule type" value="Genomic_DNA"/>
</dbReference>
<evidence type="ECO:0000256" key="13">
    <source>
        <dbReference type="ARBA" id="ARBA00023242"/>
    </source>
</evidence>
<keyword evidence="5" id="KW-0158">Chromosome</keyword>
<comment type="similarity">
    <text evidence="4">Belongs to the MRE11/RAD32 family.</text>
</comment>
<dbReference type="SMART" id="SM01347">
    <property type="entry name" value="Mre11_DNA_bind"/>
    <property type="match status" value="1"/>
</dbReference>
<dbReference type="SUPFAM" id="SSF56300">
    <property type="entry name" value="Metallo-dependent phosphatases"/>
    <property type="match status" value="1"/>
</dbReference>
<dbReference type="PANTHER" id="PTHR10139">
    <property type="entry name" value="DOUBLE-STRAND BREAK REPAIR PROTEIN MRE11"/>
    <property type="match status" value="1"/>
</dbReference>
<dbReference type="GO" id="GO:0000724">
    <property type="term" value="P:double-strand break repair via homologous recombination"/>
    <property type="evidence" value="ECO:0007669"/>
    <property type="project" value="TreeGrafter"/>
</dbReference>
<dbReference type="GO" id="GO:0004527">
    <property type="term" value="F:exonuclease activity"/>
    <property type="evidence" value="ECO:0007669"/>
    <property type="project" value="UniProtKB-KW"/>
</dbReference>
<keyword evidence="10" id="KW-0269">Exonuclease</keyword>
<dbReference type="InterPro" id="IPR038487">
    <property type="entry name" value="Mre11_capping_dom"/>
</dbReference>
<evidence type="ECO:0000256" key="9">
    <source>
        <dbReference type="ARBA" id="ARBA00022801"/>
    </source>
</evidence>
<dbReference type="InterPro" id="IPR041796">
    <property type="entry name" value="Mre11_N"/>
</dbReference>
<evidence type="ECO:0000256" key="14">
    <source>
        <dbReference type="ARBA" id="ARBA00023254"/>
    </source>
</evidence>
<keyword evidence="19" id="KW-1185">Reference proteome</keyword>
<dbReference type="GO" id="GO:0007095">
    <property type="term" value="P:mitotic G2 DNA damage checkpoint signaling"/>
    <property type="evidence" value="ECO:0007669"/>
    <property type="project" value="TreeGrafter"/>
</dbReference>
<evidence type="ECO:0000256" key="3">
    <source>
        <dbReference type="ARBA" id="ARBA00004286"/>
    </source>
</evidence>
<dbReference type="PANTHER" id="PTHR10139:SF1">
    <property type="entry name" value="DOUBLE-STRAND BREAK REPAIR PROTEIN MRE11"/>
    <property type="match status" value="1"/>
</dbReference>
<dbReference type="Gene3D" id="3.30.110.110">
    <property type="entry name" value="Mre11, capping domain"/>
    <property type="match status" value="1"/>
</dbReference>
<dbReference type="GO" id="GO:0006303">
    <property type="term" value="P:double-strand break repair via nonhomologous end joining"/>
    <property type="evidence" value="ECO:0007669"/>
    <property type="project" value="TreeGrafter"/>
</dbReference>
<dbReference type="GO" id="GO:0000723">
    <property type="term" value="P:telomere maintenance"/>
    <property type="evidence" value="ECO:0007669"/>
    <property type="project" value="TreeGrafter"/>
</dbReference>
<dbReference type="InterPro" id="IPR004843">
    <property type="entry name" value="Calcineurin-like_PHP"/>
</dbReference>
<dbReference type="GO" id="GO:0030145">
    <property type="term" value="F:manganese ion binding"/>
    <property type="evidence" value="ECO:0007669"/>
    <property type="project" value="InterPro"/>
</dbReference>
<keyword evidence="12" id="KW-0464">Manganese</keyword>
<organism evidence="18 19">
    <name type="scientific">Malassezia equina</name>
    <dbReference type="NCBI Taxonomy" id="1381935"/>
    <lineage>
        <taxon>Eukaryota</taxon>
        <taxon>Fungi</taxon>
        <taxon>Dikarya</taxon>
        <taxon>Basidiomycota</taxon>
        <taxon>Ustilaginomycotina</taxon>
        <taxon>Malasseziomycetes</taxon>
        <taxon>Malasseziales</taxon>
        <taxon>Malasseziaceae</taxon>
        <taxon>Malassezia</taxon>
    </lineage>
</organism>
<evidence type="ECO:0000256" key="7">
    <source>
        <dbReference type="ARBA" id="ARBA00022759"/>
    </source>
</evidence>